<keyword evidence="4 7" id="KW-0418">Kinase</keyword>
<feature type="domain" description="Protein kinase" evidence="6">
    <location>
        <begin position="19"/>
        <end position="283"/>
    </location>
</feature>
<dbReference type="InterPro" id="IPR014729">
    <property type="entry name" value="Rossmann-like_a/b/a_fold"/>
</dbReference>
<dbReference type="InterPro" id="IPR006016">
    <property type="entry name" value="UspA"/>
</dbReference>
<proteinExistence type="inferred from homology"/>
<keyword evidence="2" id="KW-0808">Transferase</keyword>
<dbReference type="InterPro" id="IPR000719">
    <property type="entry name" value="Prot_kinase_dom"/>
</dbReference>
<dbReference type="AlphaFoldDB" id="A0A1D7U399"/>
<dbReference type="GO" id="GO:0005524">
    <property type="term" value="F:ATP binding"/>
    <property type="evidence" value="ECO:0007669"/>
    <property type="project" value="UniProtKB-KW"/>
</dbReference>
<dbReference type="Pfam" id="PF00069">
    <property type="entry name" value="Pkinase"/>
    <property type="match status" value="1"/>
</dbReference>
<keyword evidence="8" id="KW-1185">Reference proteome</keyword>
<dbReference type="OrthoDB" id="9801841at2"/>
<dbReference type="KEGG" id="bvv:BHK69_16565"/>
<dbReference type="CDD" id="cd00293">
    <property type="entry name" value="USP-like"/>
    <property type="match status" value="1"/>
</dbReference>
<dbReference type="Gene3D" id="3.30.200.20">
    <property type="entry name" value="Phosphorylase Kinase, domain 1"/>
    <property type="match status" value="1"/>
</dbReference>
<dbReference type="EMBL" id="CP017147">
    <property type="protein sequence ID" value="AOO81844.1"/>
    <property type="molecule type" value="Genomic_DNA"/>
</dbReference>
<dbReference type="Proteomes" id="UP000094969">
    <property type="component" value="Chromosome"/>
</dbReference>
<name>A0A1D7U399_9HYPH</name>
<evidence type="ECO:0000313" key="8">
    <source>
        <dbReference type="Proteomes" id="UP000094969"/>
    </source>
</evidence>
<dbReference type="SUPFAM" id="SSF52402">
    <property type="entry name" value="Adenine nucleotide alpha hydrolases-like"/>
    <property type="match status" value="1"/>
</dbReference>
<dbReference type="Gene3D" id="1.10.510.10">
    <property type="entry name" value="Transferase(Phosphotransferase) domain 1"/>
    <property type="match status" value="1"/>
</dbReference>
<sequence length="473" mass="51394">MRREDAVERPNTGAKIDGFELIEPLPSGGMASLWRARHADFDVPLILKIPFLDPGQDVSVIIGYEVEEMILKRLSGPHVPRFIASGDLAERPYLAMEFVAGVSLAKRAEAAPLATEEVARIGIAIGTALTDLHRQGVVHLDLKPQNVILGERGAVLLDFGLARHADLPDLLGEESAVPMGTPAYIAPEQVLGDRTDPASDLFALGCILYQLATGEEPFGRPSTTAGMKRRLYHAPRPMRAIRPDIPAWLEAIVAHCLEVDRGRRYADAAKLIFDLRNPEQVVLPRSNRARPGGILGWLKQLFHRPSEAVLVGTAAEGRRRAGPSIVLTAVDLSDGADPLAAAILAETQRLLAARPDSWLACLTVIKTDLVKETQYADSKGRSIYVRRLVALKDWARPLHLSEERVSYHVIEAVSAADAILRYAEHNQIDHIVIGARSSSALRRHLGSVSTKVVAEAHCSVSVVRTKGAAGEQG</sequence>
<evidence type="ECO:0000256" key="2">
    <source>
        <dbReference type="ARBA" id="ARBA00022679"/>
    </source>
</evidence>
<dbReference type="InterPro" id="IPR011009">
    <property type="entry name" value="Kinase-like_dom_sf"/>
</dbReference>
<keyword evidence="5" id="KW-0067">ATP-binding</keyword>
<dbReference type="Pfam" id="PF00582">
    <property type="entry name" value="Usp"/>
    <property type="match status" value="1"/>
</dbReference>
<dbReference type="PANTHER" id="PTHR43289">
    <property type="entry name" value="MITOGEN-ACTIVATED PROTEIN KINASE KINASE KINASE 20-RELATED"/>
    <property type="match status" value="1"/>
</dbReference>
<keyword evidence="7" id="KW-0723">Serine/threonine-protein kinase</keyword>
<dbReference type="PRINTS" id="PR01438">
    <property type="entry name" value="UNVRSLSTRESS"/>
</dbReference>
<dbReference type="Gene3D" id="3.40.50.620">
    <property type="entry name" value="HUPs"/>
    <property type="match status" value="1"/>
</dbReference>
<keyword evidence="3" id="KW-0547">Nucleotide-binding</keyword>
<dbReference type="InterPro" id="IPR008271">
    <property type="entry name" value="Ser/Thr_kinase_AS"/>
</dbReference>
<organism evidence="7 8">
    <name type="scientific">Bosea vaviloviae</name>
    <dbReference type="NCBI Taxonomy" id="1526658"/>
    <lineage>
        <taxon>Bacteria</taxon>
        <taxon>Pseudomonadati</taxon>
        <taxon>Pseudomonadota</taxon>
        <taxon>Alphaproteobacteria</taxon>
        <taxon>Hyphomicrobiales</taxon>
        <taxon>Boseaceae</taxon>
        <taxon>Bosea</taxon>
    </lineage>
</organism>
<gene>
    <name evidence="7" type="ORF">BHK69_16565</name>
</gene>
<dbReference type="GO" id="GO:0004674">
    <property type="term" value="F:protein serine/threonine kinase activity"/>
    <property type="evidence" value="ECO:0007669"/>
    <property type="project" value="UniProtKB-KW"/>
</dbReference>
<accession>A0A1D7U399</accession>
<evidence type="ECO:0000313" key="7">
    <source>
        <dbReference type="EMBL" id="AOO81844.1"/>
    </source>
</evidence>
<evidence type="ECO:0000259" key="6">
    <source>
        <dbReference type="PROSITE" id="PS50011"/>
    </source>
</evidence>
<dbReference type="InterPro" id="IPR006015">
    <property type="entry name" value="Universal_stress_UspA"/>
</dbReference>
<dbReference type="PROSITE" id="PS00108">
    <property type="entry name" value="PROTEIN_KINASE_ST"/>
    <property type="match status" value="1"/>
</dbReference>
<evidence type="ECO:0000256" key="4">
    <source>
        <dbReference type="ARBA" id="ARBA00022777"/>
    </source>
</evidence>
<evidence type="ECO:0000256" key="3">
    <source>
        <dbReference type="ARBA" id="ARBA00022741"/>
    </source>
</evidence>
<dbReference type="CDD" id="cd14014">
    <property type="entry name" value="STKc_PknB_like"/>
    <property type="match status" value="1"/>
</dbReference>
<evidence type="ECO:0000256" key="5">
    <source>
        <dbReference type="ARBA" id="ARBA00022840"/>
    </source>
</evidence>
<reference evidence="7 8" key="1">
    <citation type="journal article" date="2015" name="Antonie Van Leeuwenhoek">
        <title>Bosea vaviloviae sp. nov., a new species of slow-growing rhizobia isolated from nodules of the relict species Vavilovia formosa (Stev.) Fed.</title>
        <authorList>
            <person name="Safronova V.I."/>
            <person name="Kuznetsova I.G."/>
            <person name="Sazanova A.L."/>
            <person name="Kimeklis A.K."/>
            <person name="Belimov A.A."/>
            <person name="Andronov E.E."/>
            <person name="Pinaev A.G."/>
            <person name="Chizhevskaya E.P."/>
            <person name="Pukhaev A.R."/>
            <person name="Popov K.P."/>
            <person name="Willems A."/>
            <person name="Tikhonovich I.A."/>
        </authorList>
    </citation>
    <scope>NUCLEOTIDE SEQUENCE [LARGE SCALE GENOMIC DNA]</scope>
    <source>
        <strain evidence="7 8">Vaf18</strain>
    </source>
</reference>
<dbReference type="STRING" id="1526658.BHK69_16565"/>
<comment type="similarity">
    <text evidence="1">Belongs to the universal stress protein A family.</text>
</comment>
<evidence type="ECO:0000256" key="1">
    <source>
        <dbReference type="ARBA" id="ARBA00008791"/>
    </source>
</evidence>
<dbReference type="SMART" id="SM00220">
    <property type="entry name" value="S_TKc"/>
    <property type="match status" value="1"/>
</dbReference>
<dbReference type="PANTHER" id="PTHR43289:SF34">
    <property type="entry name" value="SERINE_THREONINE-PROTEIN KINASE YBDM-RELATED"/>
    <property type="match status" value="1"/>
</dbReference>
<dbReference type="PROSITE" id="PS50011">
    <property type="entry name" value="PROTEIN_KINASE_DOM"/>
    <property type="match status" value="1"/>
</dbReference>
<dbReference type="SUPFAM" id="SSF56112">
    <property type="entry name" value="Protein kinase-like (PK-like)"/>
    <property type="match status" value="1"/>
</dbReference>
<protein>
    <submittedName>
        <fullName evidence="7">Serine/threonine protein kinase</fullName>
    </submittedName>
</protein>